<evidence type="ECO:0000313" key="4">
    <source>
        <dbReference type="Proteomes" id="UP000734854"/>
    </source>
</evidence>
<comment type="caution">
    <text evidence="3">The sequence shown here is derived from an EMBL/GenBank/DDBJ whole genome shotgun (WGS) entry which is preliminary data.</text>
</comment>
<dbReference type="AlphaFoldDB" id="A0A8J5ETN0"/>
<dbReference type="EMBL" id="JACMSC010000021">
    <property type="protein sequence ID" value="KAG6470551.1"/>
    <property type="molecule type" value="Genomic_DNA"/>
</dbReference>
<feature type="transmembrane region" description="Helical" evidence="2">
    <location>
        <begin position="477"/>
        <end position="499"/>
    </location>
</feature>
<sequence length="574" mass="63995">MAADGSLPSTTDPSHFSPLSTSLPIPFMVGANPGKGIPRALQATENAPPRASYAAVLKPLSPRASKKIFEDAGEDFKPAIIYNNKLGHSVEDYYAKGNNERPPRRAVNLDSKAGGEDLRELLNRQKPFGTEKRDVEPSFEPRAEGMQDESKGNEVSKSFMDEDDSDYEEAVDSQLSASFPQAFDAKDLLKTSSINIPLGVTRMVTRSKSQKMWTKHHNFYLTVRLNWLLPCSGFGLQKFQFKLKRLKAHLKWWNAEVFGNIFENVKKAEEVFELAEKAFDLSPTMENKIYMAKCQASLFHTLDMEEMFWKQKASVKLFGGSWRKLLKIRSHGERNIGWVLGNGDIRFCKVADFICNLGWKVNKLKGVLPDQIVAEIVDFLPIMEGIHDRAENVEGAGYSGVRDCIVWKSSLDGRFSMKSAWQCIWEGQQQAIFGQWNGICSAVWSNLLVFSGGAMDEGIVADFFLDKEAGFGDRLSFVFFHIILELLSWFSCALVVSVWPSSSVDCGGMVVYSCDPYDDCYADVKILATKRPDSGRHLAGIRLRSGRNPADGGRASSGRTAVGGLARSAKKTRR</sequence>
<name>A0A8J5ETN0_ZINOF</name>
<reference evidence="3 4" key="1">
    <citation type="submission" date="2020-08" db="EMBL/GenBank/DDBJ databases">
        <title>Plant Genome Project.</title>
        <authorList>
            <person name="Zhang R.-G."/>
        </authorList>
    </citation>
    <scope>NUCLEOTIDE SEQUENCE [LARGE SCALE GENOMIC DNA]</scope>
    <source>
        <tissue evidence="3">Rhizome</tissue>
    </source>
</reference>
<feature type="compositionally biased region" description="Basic and acidic residues" evidence="1">
    <location>
        <begin position="113"/>
        <end position="154"/>
    </location>
</feature>
<feature type="region of interest" description="Disordered" evidence="1">
    <location>
        <begin position="94"/>
        <end position="163"/>
    </location>
</feature>
<gene>
    <name evidence="3" type="ORF">ZIOFF_071625</name>
</gene>
<feature type="region of interest" description="Disordered" evidence="1">
    <location>
        <begin position="543"/>
        <end position="574"/>
    </location>
</feature>
<feature type="region of interest" description="Disordered" evidence="1">
    <location>
        <begin position="1"/>
        <end position="23"/>
    </location>
</feature>
<evidence type="ECO:0000256" key="1">
    <source>
        <dbReference type="SAM" id="MobiDB-lite"/>
    </source>
</evidence>
<keyword evidence="2" id="KW-1133">Transmembrane helix</keyword>
<accession>A0A8J5ETN0</accession>
<evidence type="ECO:0000313" key="3">
    <source>
        <dbReference type="EMBL" id="KAG6470551.1"/>
    </source>
</evidence>
<organism evidence="3 4">
    <name type="scientific">Zingiber officinale</name>
    <name type="common">Ginger</name>
    <name type="synonym">Amomum zingiber</name>
    <dbReference type="NCBI Taxonomy" id="94328"/>
    <lineage>
        <taxon>Eukaryota</taxon>
        <taxon>Viridiplantae</taxon>
        <taxon>Streptophyta</taxon>
        <taxon>Embryophyta</taxon>
        <taxon>Tracheophyta</taxon>
        <taxon>Spermatophyta</taxon>
        <taxon>Magnoliopsida</taxon>
        <taxon>Liliopsida</taxon>
        <taxon>Zingiberales</taxon>
        <taxon>Zingiberaceae</taxon>
        <taxon>Zingiber</taxon>
    </lineage>
</organism>
<feature type="compositionally biased region" description="Basic and acidic residues" evidence="1">
    <location>
        <begin position="94"/>
        <end position="103"/>
    </location>
</feature>
<keyword evidence="2" id="KW-0472">Membrane</keyword>
<keyword evidence="4" id="KW-1185">Reference proteome</keyword>
<protein>
    <submittedName>
        <fullName evidence="3">Uncharacterized protein</fullName>
    </submittedName>
</protein>
<dbReference type="Proteomes" id="UP000734854">
    <property type="component" value="Unassembled WGS sequence"/>
</dbReference>
<keyword evidence="2" id="KW-0812">Transmembrane</keyword>
<proteinExistence type="predicted"/>
<feature type="compositionally biased region" description="Polar residues" evidence="1">
    <location>
        <begin position="7"/>
        <end position="23"/>
    </location>
</feature>
<evidence type="ECO:0000256" key="2">
    <source>
        <dbReference type="SAM" id="Phobius"/>
    </source>
</evidence>